<comment type="caution">
    <text evidence="3">The sequence shown here is derived from an EMBL/GenBank/DDBJ whole genome shotgun (WGS) entry which is preliminary data.</text>
</comment>
<dbReference type="EMBL" id="BJON01000006">
    <property type="protein sequence ID" value="GED68091.1"/>
    <property type="molecule type" value="Genomic_DNA"/>
</dbReference>
<dbReference type="EMBL" id="LGIQ01000002">
    <property type="protein sequence ID" value="KNB74322.1"/>
    <property type="molecule type" value="Genomic_DNA"/>
</dbReference>
<proteinExistence type="predicted"/>
<name>A0A0K9Z099_9BACL</name>
<dbReference type="OrthoDB" id="2480484at2"/>
<protein>
    <submittedName>
        <fullName evidence="3">Uncharacterized protein</fullName>
    </submittedName>
</protein>
<sequence>MGHTFGVFSKSVGNVTFGKMRSSLVEGAFHPNHPKHPESPNRPRAQDRYAGYQNPLLGDPGKGQISRWQSVKVDSLEIVIDQMIEQFLRDKKWYAKVRCREALWNMYRRLEWWVNQQIDPQKNDYQRALLMVRDCIYKILKNTEQEGGTHHDVSLPVCPAPYYHHFSGYYLNHYDAIDKEVPTFDMRDLPLSDTFNGLFRYVSSTEDQEWQVVHSVGTNEMAGNENIMKLDVTSLKHGNSSKVTFQWRFKKQGFIRFKYLASTAPGDGLLFFINNNQVGGEWNQSSNWQEAKFSVKPGQTYKFDWFVRRMSDRRFGKNAVYIKDVECVEVVQSLDEQTPPDLDTIGPDAYDIPGWEWITLSDSSIISTFFTGINDNHPRKVQRIMDAECSGVFSFQYEMGVEPPPSPEQSSLFFNDEFTSRSQSGSTEHGSTAVSQHQSQWSLDGKSSSTQEDFASIVYNVAIGDDCTVDFTGIIEMICPPREIDHYEERTTQISTPIHFSFSGENQWTWKTIDGLGDGIYIEDPIVSGRGDAIYIVNLEADGWMDFSYFTGLRDTESLRIIINDVEHLVVSGDEWEENVRIPLEKGTNTIIFRILDSLTEKPIEEEYPGTFSYGSSRGKHTTPMGSYIDVEREWDTDRYSSSTDEDGSENVYEIFLNPGTTFEFSEELELKKIIDDSEPDLYETVFSEDFNKQGNYAPGISVADNWEWEDIVTRYQGPGHGGDGVLKVENKNGTRNRLYLDDVYLDEPGYVKFEYGGSFSEYENLQLYDNGRLIWTGNEGTSDPLGITVKVPLGSGKHSLKWVFEDYDEIRVPDTTNYVPPKKPDPITGGEVCYSAGTEKHLIHYNDYPNIPGHGSFNARRFSLNYTTSNSRKGPTILYYDGSKPIGIGTETNGRTISRNIYNSGSSITKAKYSERLKVYAGKGYDVPNSFDVPIKGWYFKPDKNTTDPRPIHYDNTYVLTSEQVQPNKRMSKAMWYAAYDSIGNEDIFVEFEYLFYTHDLNNGQSNSNYQKYTSQRYLGRVLRGRLNNSNEITSTDSVFSLTYNQNTAGSIGKIQLPTEINNWDKRLVYGPKRLNNYYSPHSVGTYCVIFDFYALAKNLPIHGIGKKPYYLAIRNLKLTSTRPRKFSNDFDETKVEFTVRNSSGVVRKEIYSAGNTGVSEYFINIDIPQGRWYGIDYKLLKGKSYKGGLEDNGGLFTLSRGTVEETWIDYCIDKKGTMYPSHNSPYEPSTQPPTRVIIPEDSWCWIDTIEVNQEKRSRSLRSNTFTPASTSKSSLKAASKSYVRVRVYDDDNGTLLSDKKYADFDDVQLIKANIKNETKKGKNYSIRVKFFGNSDAEARLTNGEYTFYDKLPLPKSVAFVYDLKTTANVPIWMGGCNGSKIHVNVYDQSGLKIQTNSFETSDIHEFAIEGLSKPNISKVRVEILTEQRGEVSEWTGKEYLTTFKLRSARAIENWTITPSPFHSQLDFFIDGVKKGSYTNAGGTPTFLVDKGRHVFTWVFTAHGKGEVWDYCNIDFIKLTNWICDKVLVTPYCDPGNGDKCVEALIKCLLALWKERPEACVIGKRIWLFT</sequence>
<organism evidence="3 4">
    <name type="scientific">Brevibacillus reuszeri</name>
    <dbReference type="NCBI Taxonomy" id="54915"/>
    <lineage>
        <taxon>Bacteria</taxon>
        <taxon>Bacillati</taxon>
        <taxon>Bacillota</taxon>
        <taxon>Bacilli</taxon>
        <taxon>Bacillales</taxon>
        <taxon>Paenibacillaceae</taxon>
        <taxon>Brevibacillus</taxon>
    </lineage>
</organism>
<reference evidence="3" key="2">
    <citation type="submission" date="2015-07" db="EMBL/GenBank/DDBJ databases">
        <title>MeaNS - Measles Nucleotide Surveillance Program.</title>
        <authorList>
            <person name="Tran T."/>
            <person name="Druce J."/>
        </authorList>
    </citation>
    <scope>NUCLEOTIDE SEQUENCE</scope>
    <source>
        <strain evidence="3">DSM 9887</strain>
    </source>
</reference>
<feature type="region of interest" description="Disordered" evidence="1">
    <location>
        <begin position="420"/>
        <end position="446"/>
    </location>
</feature>
<feature type="region of interest" description="Disordered" evidence="1">
    <location>
        <begin position="27"/>
        <end position="48"/>
    </location>
</feature>
<dbReference type="RefSeq" id="WP_049736562.1">
    <property type="nucleotide sequence ID" value="NZ_BJON01000006.1"/>
</dbReference>
<evidence type="ECO:0000313" key="3">
    <source>
        <dbReference type="EMBL" id="KNB74322.1"/>
    </source>
</evidence>
<dbReference type="STRING" id="54915.ADS79_01040"/>
<keyword evidence="5" id="KW-1185">Reference proteome</keyword>
<evidence type="ECO:0000313" key="5">
    <source>
        <dbReference type="Proteomes" id="UP000319578"/>
    </source>
</evidence>
<dbReference type="PATRIC" id="fig|54915.3.peg.5353"/>
<dbReference type="Proteomes" id="UP000036834">
    <property type="component" value="Unassembled WGS sequence"/>
</dbReference>
<accession>A0A0K9Z099</accession>
<reference evidence="4" key="1">
    <citation type="submission" date="2015-07" db="EMBL/GenBank/DDBJ databases">
        <title>Genome sequencing project for genomic taxonomy and phylogenomics of Bacillus-like bacteria.</title>
        <authorList>
            <person name="Liu B."/>
            <person name="Wang J."/>
            <person name="Zhu Y."/>
            <person name="Liu G."/>
            <person name="Chen Q."/>
            <person name="Chen Z."/>
            <person name="Lan J."/>
            <person name="Che J."/>
            <person name="Ge C."/>
            <person name="Shi H."/>
            <person name="Pan Z."/>
            <person name="Liu X."/>
        </authorList>
    </citation>
    <scope>NUCLEOTIDE SEQUENCE [LARGE SCALE GENOMIC DNA]</scope>
    <source>
        <strain evidence="4">DSM 9887</strain>
    </source>
</reference>
<reference evidence="2 5" key="3">
    <citation type="submission" date="2019-06" db="EMBL/GenBank/DDBJ databases">
        <title>Whole genome shotgun sequence of Brevibacillus reuszeri NBRC 15719.</title>
        <authorList>
            <person name="Hosoyama A."/>
            <person name="Uohara A."/>
            <person name="Ohji S."/>
            <person name="Ichikawa N."/>
        </authorList>
    </citation>
    <scope>NUCLEOTIDE SEQUENCE [LARGE SCALE GENOMIC DNA]</scope>
    <source>
        <strain evidence="2 5">NBRC 15719</strain>
    </source>
</reference>
<evidence type="ECO:0000313" key="4">
    <source>
        <dbReference type="Proteomes" id="UP000036834"/>
    </source>
</evidence>
<feature type="compositionally biased region" description="Basic and acidic residues" evidence="1">
    <location>
        <begin position="35"/>
        <end position="47"/>
    </location>
</feature>
<gene>
    <name evidence="3" type="ORF">ADS79_01040</name>
    <name evidence="2" type="ORF">BRE01_17930</name>
</gene>
<dbReference type="Proteomes" id="UP000319578">
    <property type="component" value="Unassembled WGS sequence"/>
</dbReference>
<evidence type="ECO:0000313" key="2">
    <source>
        <dbReference type="EMBL" id="GED68091.1"/>
    </source>
</evidence>
<evidence type="ECO:0000256" key="1">
    <source>
        <dbReference type="SAM" id="MobiDB-lite"/>
    </source>
</evidence>